<dbReference type="AlphaFoldDB" id="A0A7C9HC45"/>
<gene>
    <name evidence="1" type="ORF">FH759_14115</name>
</gene>
<evidence type="ECO:0000313" key="2">
    <source>
        <dbReference type="Proteomes" id="UP000483078"/>
    </source>
</evidence>
<name>A0A7C9HC45_9RHOB</name>
<dbReference type="RefSeq" id="WP_273250900.1">
    <property type="nucleotide sequence ID" value="NZ_VENJ01000023.1"/>
</dbReference>
<dbReference type="EMBL" id="VENJ01000023">
    <property type="protein sequence ID" value="MTJ05809.1"/>
    <property type="molecule type" value="Genomic_DNA"/>
</dbReference>
<dbReference type="Proteomes" id="UP000483078">
    <property type="component" value="Unassembled WGS sequence"/>
</dbReference>
<accession>A0A7C9HC45</accession>
<comment type="caution">
    <text evidence="1">The sequence shown here is derived from an EMBL/GenBank/DDBJ whole genome shotgun (WGS) entry which is preliminary data.</text>
</comment>
<protein>
    <submittedName>
        <fullName evidence="1">Uncharacterized protein</fullName>
    </submittedName>
</protein>
<reference evidence="1 2" key="1">
    <citation type="submission" date="2019-06" db="EMBL/GenBank/DDBJ databases">
        <title>Enrichment of Autotrophic Halophilic Microorganisms from Red Sea Brine Pool Using Microbial Electrosynthesis System.</title>
        <authorList>
            <person name="Alqahtani M.F."/>
            <person name="Bajracharya S."/>
            <person name="Katuri K.P."/>
            <person name="Ali M."/>
            <person name="Saikaly P.E."/>
        </authorList>
    </citation>
    <scope>NUCLEOTIDE SEQUENCE [LARGE SCALE GENOMIC DNA]</scope>
    <source>
        <strain evidence="1">MES6</strain>
    </source>
</reference>
<sequence length="68" mass="7737">MLDCKYLTEIAQTVIETLWQIRRFGSEHAYRQTLEHDQKTASDAAGLGEVTRIAINAERLKACGDNVW</sequence>
<evidence type="ECO:0000313" key="1">
    <source>
        <dbReference type="EMBL" id="MTJ05809.1"/>
    </source>
</evidence>
<proteinExistence type="predicted"/>
<organism evidence="1 2">
    <name type="scientific">Sediminimonas qiaohouensis</name>
    <dbReference type="NCBI Taxonomy" id="552061"/>
    <lineage>
        <taxon>Bacteria</taxon>
        <taxon>Pseudomonadati</taxon>
        <taxon>Pseudomonadota</taxon>
        <taxon>Alphaproteobacteria</taxon>
        <taxon>Rhodobacterales</taxon>
        <taxon>Roseobacteraceae</taxon>
        <taxon>Sediminimonas</taxon>
    </lineage>
</organism>